<organism evidence="1 2">
    <name type="scientific">Flavobacterium qiangtangense</name>
    <dbReference type="NCBI Taxonomy" id="1442595"/>
    <lineage>
        <taxon>Bacteria</taxon>
        <taxon>Pseudomonadati</taxon>
        <taxon>Bacteroidota</taxon>
        <taxon>Flavobacteriia</taxon>
        <taxon>Flavobacteriales</taxon>
        <taxon>Flavobacteriaceae</taxon>
        <taxon>Flavobacterium</taxon>
    </lineage>
</organism>
<proteinExistence type="predicted"/>
<keyword evidence="2" id="KW-1185">Reference proteome</keyword>
<dbReference type="RefSeq" id="WP_379793437.1">
    <property type="nucleotide sequence ID" value="NZ_JBHSQB010000021.1"/>
</dbReference>
<sequence>MRKRTFISIIIISVLFLSCSQKVNDYYSGFVVDEFGKPIADVLIEENTESKPLKIHTNKSGFFKLNRIEGIICNLRLMKNGYKSDTISTYEIRYQPTGTDGDIEYLPLLTSDTSKIILQKQSNDFYNAKDLLVSEIKDIKEIPYIQNCNDKVFWNLVKQGKKNIPDLINKLTDETVLKEVYVPMFGGEYTVADVSLVILNEKIKGIPIFELIGQKFSKECGYCTYWYYVREKTENRIHLQNNLKKWYKENENKLVWVESNSSLTGDCFSPAKGHYEIRQ</sequence>
<dbReference type="SUPFAM" id="SSF49464">
    <property type="entry name" value="Carboxypeptidase regulatory domain-like"/>
    <property type="match status" value="1"/>
</dbReference>
<dbReference type="PROSITE" id="PS51257">
    <property type="entry name" value="PROKAR_LIPOPROTEIN"/>
    <property type="match status" value="1"/>
</dbReference>
<dbReference type="EMBL" id="JBHSQB010000021">
    <property type="protein sequence ID" value="MFC6098422.1"/>
    <property type="molecule type" value="Genomic_DNA"/>
</dbReference>
<protein>
    <recommendedName>
        <fullName evidence="3">Carboxypeptidase regulatory-like domain-containing protein</fullName>
    </recommendedName>
</protein>
<gene>
    <name evidence="1" type="ORF">ACFPVY_17370</name>
</gene>
<reference evidence="2" key="1">
    <citation type="journal article" date="2019" name="Int. J. Syst. Evol. Microbiol.">
        <title>The Global Catalogue of Microorganisms (GCM) 10K type strain sequencing project: providing services to taxonomists for standard genome sequencing and annotation.</title>
        <authorList>
            <consortium name="The Broad Institute Genomics Platform"/>
            <consortium name="The Broad Institute Genome Sequencing Center for Infectious Disease"/>
            <person name="Wu L."/>
            <person name="Ma J."/>
        </authorList>
    </citation>
    <scope>NUCLEOTIDE SEQUENCE [LARGE SCALE GENOMIC DNA]</scope>
    <source>
        <strain evidence="2">CCUG 49679</strain>
    </source>
</reference>
<dbReference type="Proteomes" id="UP001596287">
    <property type="component" value="Unassembled WGS sequence"/>
</dbReference>
<name>A0ABW1PUH1_9FLAO</name>
<evidence type="ECO:0000313" key="1">
    <source>
        <dbReference type="EMBL" id="MFC6098422.1"/>
    </source>
</evidence>
<accession>A0ABW1PUH1</accession>
<comment type="caution">
    <text evidence="1">The sequence shown here is derived from an EMBL/GenBank/DDBJ whole genome shotgun (WGS) entry which is preliminary data.</text>
</comment>
<evidence type="ECO:0000313" key="2">
    <source>
        <dbReference type="Proteomes" id="UP001596287"/>
    </source>
</evidence>
<evidence type="ECO:0008006" key="3">
    <source>
        <dbReference type="Google" id="ProtNLM"/>
    </source>
</evidence>
<dbReference type="InterPro" id="IPR008969">
    <property type="entry name" value="CarboxyPept-like_regulatory"/>
</dbReference>